<dbReference type="PANTHER" id="PTHR37162:SF11">
    <property type="match status" value="1"/>
</dbReference>
<reference evidence="2" key="1">
    <citation type="submission" date="2010-06" db="EMBL/GenBank/DDBJ databases">
        <authorList>
            <person name="Jiang H."/>
            <person name="Abraham K."/>
            <person name="Ali S."/>
            <person name="Alsbrooks S.L."/>
            <person name="Anim B.N."/>
            <person name="Anosike U.S."/>
            <person name="Attaway T."/>
            <person name="Bandaranaike D.P."/>
            <person name="Battles P.K."/>
            <person name="Bell S.N."/>
            <person name="Bell A.V."/>
            <person name="Beltran B."/>
            <person name="Bickham C."/>
            <person name="Bustamante Y."/>
            <person name="Caleb T."/>
            <person name="Canada A."/>
            <person name="Cardenas V."/>
            <person name="Carter K."/>
            <person name="Chacko J."/>
            <person name="Chandrabose M.N."/>
            <person name="Chavez D."/>
            <person name="Chavez A."/>
            <person name="Chen L."/>
            <person name="Chu H.-S."/>
            <person name="Claassen K.J."/>
            <person name="Cockrell R."/>
            <person name="Collins M."/>
            <person name="Cooper J.A."/>
            <person name="Cree A."/>
            <person name="Curry S.M."/>
            <person name="Da Y."/>
            <person name="Dao M.D."/>
            <person name="Das B."/>
            <person name="Davila M.-L."/>
            <person name="Davy-Carroll L."/>
            <person name="Denson S."/>
            <person name="Dinh H."/>
            <person name="Ebong V.E."/>
            <person name="Edwards J.R."/>
            <person name="Egan A."/>
            <person name="El-Daye J."/>
            <person name="Escobedo L."/>
            <person name="Fernandez S."/>
            <person name="Fernando P.R."/>
            <person name="Flagg N."/>
            <person name="Forbes L.D."/>
            <person name="Fowler R.G."/>
            <person name="Fu Q."/>
            <person name="Gabisi R.A."/>
            <person name="Ganer J."/>
            <person name="Garbino Pronczuk A."/>
            <person name="Garcia R.M."/>
            <person name="Garner T."/>
            <person name="Garrett T.E."/>
            <person name="Gonzalez D.A."/>
            <person name="Hamid H."/>
            <person name="Hawkins E.S."/>
            <person name="Hirani K."/>
            <person name="Hogues M.E."/>
            <person name="Hollins B."/>
            <person name="Hsiao C.-H."/>
            <person name="Jabil R."/>
            <person name="James M.L."/>
            <person name="Jhangiani S.N."/>
            <person name="Johnson B."/>
            <person name="Johnson Q."/>
            <person name="Joshi V."/>
            <person name="Kalu J.B."/>
            <person name="Kam C."/>
            <person name="Kashfia A."/>
            <person name="Keebler J."/>
            <person name="Kisamo H."/>
            <person name="Kovar C.L."/>
            <person name="Lago L.A."/>
            <person name="Lai C.-Y."/>
            <person name="Laidlaw J."/>
            <person name="Lara F."/>
            <person name="Le T.-K."/>
            <person name="Lee S.L."/>
            <person name="Legall F.H."/>
            <person name="Lemon S.J."/>
            <person name="Lewis L.R."/>
            <person name="Li B."/>
            <person name="Liu Y."/>
            <person name="Liu Y.-S."/>
            <person name="Lopez J."/>
            <person name="Lozado R.J."/>
            <person name="Lu J."/>
            <person name="Madu R.C."/>
            <person name="Maheshwari M."/>
            <person name="Maheshwari R."/>
            <person name="Malloy K."/>
            <person name="Martinez E."/>
            <person name="Mathew T."/>
            <person name="Mercado I.C."/>
            <person name="Mercado C."/>
            <person name="Meyer B."/>
            <person name="Montgomery K."/>
            <person name="Morgan M.B."/>
            <person name="Munidasa M."/>
            <person name="Nazareth L.V."/>
            <person name="Nelson J."/>
            <person name="Ng B.M."/>
            <person name="Nguyen N.B."/>
            <person name="Nguyen P.Q."/>
            <person name="Nguyen T."/>
            <person name="Obregon M."/>
            <person name="Okwuonu G.O."/>
            <person name="Onwere C.G."/>
            <person name="Orozco G."/>
            <person name="Parra A."/>
            <person name="Patel S."/>
            <person name="Patil S."/>
            <person name="Perez A."/>
            <person name="Perez Y."/>
            <person name="Pham C."/>
            <person name="Primus E.L."/>
            <person name="Pu L.-L."/>
            <person name="Puazo M."/>
            <person name="Qin X."/>
            <person name="Quiroz J.B."/>
            <person name="Reese J."/>
            <person name="Richards S."/>
            <person name="Rives C.M."/>
            <person name="Robberts R."/>
            <person name="Ruiz S.J."/>
            <person name="Ruiz M.J."/>
            <person name="Santibanez J."/>
            <person name="Schneider B.W."/>
            <person name="Sisson I."/>
            <person name="Smith M."/>
            <person name="Sodergren E."/>
            <person name="Song X.-Z."/>
            <person name="Song B.B."/>
            <person name="Summersgill H."/>
            <person name="Thelus R."/>
            <person name="Thornton R.D."/>
            <person name="Trejos Z.Y."/>
            <person name="Usmani K."/>
            <person name="Vattathil S."/>
            <person name="Villasana D."/>
            <person name="Walker D.L."/>
            <person name="Wang S."/>
            <person name="Wang K."/>
            <person name="White C.S."/>
            <person name="Williams A.C."/>
            <person name="Williamson J."/>
            <person name="Wilson K."/>
            <person name="Woghiren I.O."/>
            <person name="Woodworth J.R."/>
            <person name="Worley K.C."/>
            <person name="Wright R.A."/>
            <person name="Wu W."/>
            <person name="Young L."/>
            <person name="Zhang L."/>
            <person name="Zhang J."/>
            <person name="Zhu Y."/>
            <person name="Muzny D.M."/>
            <person name="Weinstock G."/>
            <person name="Gibbs R.A."/>
        </authorList>
    </citation>
    <scope>NUCLEOTIDE SEQUENCE [LARGE SCALE GENOMIC DNA]</scope>
    <source>
        <strain evidence="2">LSR1</strain>
    </source>
</reference>
<dbReference type="EnsemblMetazoa" id="XM_016800990.1">
    <property type="protein sequence ID" value="XP_016656479.1"/>
    <property type="gene ID" value="LOC103307998"/>
</dbReference>
<dbReference type="Proteomes" id="UP000007819">
    <property type="component" value="Chromosome X"/>
</dbReference>
<dbReference type="KEGG" id="api:103307998"/>
<evidence type="ECO:0000313" key="2">
    <source>
        <dbReference type="Proteomes" id="UP000007819"/>
    </source>
</evidence>
<name>A0A8R2H599_ACYPI</name>
<accession>A0A8R2H599</accession>
<dbReference type="OrthoDB" id="6625270at2759"/>
<keyword evidence="2" id="KW-1185">Reference proteome</keyword>
<organism evidence="1 2">
    <name type="scientific">Acyrthosiphon pisum</name>
    <name type="common">Pea aphid</name>
    <dbReference type="NCBI Taxonomy" id="7029"/>
    <lineage>
        <taxon>Eukaryota</taxon>
        <taxon>Metazoa</taxon>
        <taxon>Ecdysozoa</taxon>
        <taxon>Arthropoda</taxon>
        <taxon>Hexapoda</taxon>
        <taxon>Insecta</taxon>
        <taxon>Pterygota</taxon>
        <taxon>Neoptera</taxon>
        <taxon>Paraneoptera</taxon>
        <taxon>Hemiptera</taxon>
        <taxon>Sternorrhyncha</taxon>
        <taxon>Aphidomorpha</taxon>
        <taxon>Aphidoidea</taxon>
        <taxon>Aphididae</taxon>
        <taxon>Macrosiphini</taxon>
        <taxon>Acyrthosiphon</taxon>
    </lineage>
</organism>
<reference evidence="1" key="2">
    <citation type="submission" date="2022-06" db="UniProtKB">
        <authorList>
            <consortium name="EnsemblMetazoa"/>
        </authorList>
    </citation>
    <scope>IDENTIFICATION</scope>
</reference>
<dbReference type="AlphaFoldDB" id="A0A8R2H599"/>
<protein>
    <submittedName>
        <fullName evidence="1">Uncharacterized protein</fullName>
    </submittedName>
</protein>
<evidence type="ECO:0000313" key="1">
    <source>
        <dbReference type="EnsemblMetazoa" id="XP_016656479.1"/>
    </source>
</evidence>
<sequence>MEKNSKEKILWRCRRKKIIVLILYYDSYQKDFYTLSFDETTNSTGSKELEIAVKYWSESKGLIVHHHLQLFLIRKATGEDLFEKLKKALDNAHLPLNMRIHIGSDGPNVNKKVYRLMNGECLAVRNQKLLNIGFCNIHLLHNAFCKGISVLGEEASDLIILIHNYFTGLPSRWDDFEQIQRDKEIPNLHFVKHCPSRWLTIENTAARLIQQWDAVVYYFLKFVPQIRSILMKS</sequence>
<dbReference type="GeneID" id="103307998"/>
<dbReference type="PANTHER" id="PTHR37162">
    <property type="entry name" value="HAT FAMILY DIMERISATION DOMAINCONTAINING PROTEIN-RELATED"/>
    <property type="match status" value="1"/>
</dbReference>
<dbReference type="RefSeq" id="XP_016656479.1">
    <property type="nucleotide sequence ID" value="XM_016800990.1"/>
</dbReference>
<proteinExistence type="predicted"/>